<dbReference type="VEuPathDB" id="GiardiaDB:GMRT_12618"/>
<reference evidence="1 2" key="1">
    <citation type="submission" date="2019-05" db="EMBL/GenBank/DDBJ databases">
        <title>The compact genome of Giardia muris reveals important steps in the evolution of intestinal protozoan parasites.</title>
        <authorList>
            <person name="Xu F."/>
            <person name="Jimenez-Gonzalez A."/>
            <person name="Einarsson E."/>
            <person name="Astvaldsson A."/>
            <person name="Peirasmaki D."/>
            <person name="Eckmann L."/>
            <person name="Andersson J.O."/>
            <person name="Svard S.G."/>
            <person name="Jerlstrom-Hultqvist J."/>
        </authorList>
    </citation>
    <scope>NUCLEOTIDE SEQUENCE [LARGE SCALE GENOMIC DNA]</scope>
    <source>
        <strain evidence="1 2">Roberts-Thomson</strain>
    </source>
</reference>
<gene>
    <name evidence="1" type="ORF">GMRT_12618</name>
</gene>
<evidence type="ECO:0000313" key="1">
    <source>
        <dbReference type="EMBL" id="TNJ28486.1"/>
    </source>
</evidence>
<dbReference type="AlphaFoldDB" id="A0A4Z1SRJ3"/>
<evidence type="ECO:0000313" key="2">
    <source>
        <dbReference type="Proteomes" id="UP000315496"/>
    </source>
</evidence>
<accession>A0A4Z1SRJ3</accession>
<name>A0A4Z1SRJ3_GIAMU</name>
<dbReference type="Proteomes" id="UP000315496">
    <property type="component" value="Chromosome 2"/>
</dbReference>
<keyword evidence="2" id="KW-1185">Reference proteome</keyword>
<comment type="caution">
    <text evidence="1">The sequence shown here is derived from an EMBL/GenBank/DDBJ whole genome shotgun (WGS) entry which is preliminary data.</text>
</comment>
<protein>
    <submittedName>
        <fullName evidence="1">Uncharacterized protein</fullName>
    </submittedName>
</protein>
<organism evidence="1 2">
    <name type="scientific">Giardia muris</name>
    <dbReference type="NCBI Taxonomy" id="5742"/>
    <lineage>
        <taxon>Eukaryota</taxon>
        <taxon>Metamonada</taxon>
        <taxon>Diplomonadida</taxon>
        <taxon>Hexamitidae</taxon>
        <taxon>Giardiinae</taxon>
        <taxon>Giardia</taxon>
    </lineage>
</organism>
<proteinExistence type="predicted"/>
<sequence length="281" mass="31613">MQVAPNRVLSLRPEAVNNRAILRQLEERGPTSQHGSFVTQPTRVVTVRSKSEPVRLPPVDFRLGPYRVISEASDLPAQTTDLCRLFTPSADDTCHKDVLHLQLQDLCPLVVGRPNPLSSGTSLPSIGHRETCLEEVVSSTIQRVSLLIRRNDAQLLGQIKQNTARTDKAIAECRRRLSQIELREASAETMLNGFEDLLGNDTVQRLQEILWHKEEFDKHANLVTTRLESAERSLGTITALTYESLNSLQQFSKKISSFEGEMRTLSLRCSTLQRLFNDNNS</sequence>
<dbReference type="EMBL" id="VDLU01000002">
    <property type="protein sequence ID" value="TNJ28486.1"/>
    <property type="molecule type" value="Genomic_DNA"/>
</dbReference>